<proteinExistence type="predicted"/>
<comment type="caution">
    <text evidence="2">The sequence shown here is derived from an EMBL/GenBank/DDBJ whole genome shotgun (WGS) entry which is preliminary data.</text>
</comment>
<evidence type="ECO:0000256" key="1">
    <source>
        <dbReference type="SAM" id="MobiDB-lite"/>
    </source>
</evidence>
<protein>
    <submittedName>
        <fullName evidence="2">Uncharacterized protein</fullName>
    </submittedName>
</protein>
<dbReference type="Proteomes" id="UP000235392">
    <property type="component" value="Unassembled WGS sequence"/>
</dbReference>
<sequence length="117" mass="13157">MRLESLLSTWLLSIPVRSSVPRSDLITDIGKNAADESSAPMKVAEALTKPTRGGSKSEPFIGQDIHMPDKDIQHQDQPQLTMSPQLKEPSDLVISKELIQKQSAKLDRYHRKIMDKH</sequence>
<feature type="compositionally biased region" description="Polar residues" evidence="1">
    <location>
        <begin position="75"/>
        <end position="84"/>
    </location>
</feature>
<reference evidence="2 3" key="1">
    <citation type="submission" date="2017-11" db="EMBL/GenBank/DDBJ databases">
        <title>De novo assembly and phasing of dikaryotic genomes from two isolates of Puccinia coronata f. sp. avenae, the causal agent of oat crown rust.</title>
        <authorList>
            <person name="Miller M.E."/>
            <person name="Zhang Y."/>
            <person name="Omidvar V."/>
            <person name="Sperschneider J."/>
            <person name="Schwessinger B."/>
            <person name="Raley C."/>
            <person name="Palmer J.M."/>
            <person name="Garnica D."/>
            <person name="Upadhyaya N."/>
            <person name="Rathjen J."/>
            <person name="Taylor J.M."/>
            <person name="Park R.F."/>
            <person name="Dodds P.N."/>
            <person name="Hirsch C.D."/>
            <person name="Kianian S.F."/>
            <person name="Figueroa M."/>
        </authorList>
    </citation>
    <scope>NUCLEOTIDE SEQUENCE [LARGE SCALE GENOMIC DNA]</scope>
    <source>
        <strain evidence="2">12SD80</strain>
    </source>
</reference>
<organism evidence="2 3">
    <name type="scientific">Puccinia coronata f. sp. avenae</name>
    <dbReference type="NCBI Taxonomy" id="200324"/>
    <lineage>
        <taxon>Eukaryota</taxon>
        <taxon>Fungi</taxon>
        <taxon>Dikarya</taxon>
        <taxon>Basidiomycota</taxon>
        <taxon>Pucciniomycotina</taxon>
        <taxon>Pucciniomycetes</taxon>
        <taxon>Pucciniales</taxon>
        <taxon>Pucciniaceae</taxon>
        <taxon>Puccinia</taxon>
    </lineage>
</organism>
<dbReference type="EMBL" id="PGCI01000123">
    <property type="protein sequence ID" value="PLW38801.1"/>
    <property type="molecule type" value="Genomic_DNA"/>
</dbReference>
<evidence type="ECO:0000313" key="2">
    <source>
        <dbReference type="EMBL" id="PLW38801.1"/>
    </source>
</evidence>
<dbReference type="AlphaFoldDB" id="A0A2N5UM22"/>
<evidence type="ECO:0000313" key="3">
    <source>
        <dbReference type="Proteomes" id="UP000235392"/>
    </source>
</evidence>
<name>A0A2N5UM22_9BASI</name>
<gene>
    <name evidence="2" type="ORF">PCASD_12571</name>
</gene>
<accession>A0A2N5UM22</accession>
<feature type="region of interest" description="Disordered" evidence="1">
    <location>
        <begin position="33"/>
        <end position="87"/>
    </location>
</feature>